<dbReference type="SUPFAM" id="SSF101908">
    <property type="entry name" value="Putative isomerase YbhE"/>
    <property type="match status" value="1"/>
</dbReference>
<evidence type="ECO:0000256" key="2">
    <source>
        <dbReference type="ARBA" id="ARBA00022574"/>
    </source>
</evidence>
<dbReference type="Gene3D" id="1.25.40.470">
    <property type="match status" value="2"/>
</dbReference>
<organism evidence="11 12">
    <name type="scientific">Frankliniella fusca</name>
    <dbReference type="NCBI Taxonomy" id="407009"/>
    <lineage>
        <taxon>Eukaryota</taxon>
        <taxon>Metazoa</taxon>
        <taxon>Ecdysozoa</taxon>
        <taxon>Arthropoda</taxon>
        <taxon>Hexapoda</taxon>
        <taxon>Insecta</taxon>
        <taxon>Pterygota</taxon>
        <taxon>Neoptera</taxon>
        <taxon>Paraneoptera</taxon>
        <taxon>Thysanoptera</taxon>
        <taxon>Terebrantia</taxon>
        <taxon>Thripoidea</taxon>
        <taxon>Thripidae</taxon>
        <taxon>Frankliniella</taxon>
    </lineage>
</organism>
<feature type="domain" description="IFT140 first beta-propeller" evidence="7">
    <location>
        <begin position="3"/>
        <end position="413"/>
    </location>
</feature>
<comment type="subcellular location">
    <subcellularLocation>
        <location evidence="1">Cell projection</location>
        <location evidence="1">Cilium</location>
    </subcellularLocation>
</comment>
<name>A0AAE1LPC2_9NEOP</name>
<evidence type="ECO:0000256" key="5">
    <source>
        <dbReference type="ARBA" id="ARBA00023069"/>
    </source>
</evidence>
<evidence type="ECO:0000259" key="7">
    <source>
        <dbReference type="Pfam" id="PF23383"/>
    </source>
</evidence>
<dbReference type="Gene3D" id="2.130.10.10">
    <property type="entry name" value="YVTN repeat-like/Quinoprotein amine dehydrogenase"/>
    <property type="match status" value="2"/>
</dbReference>
<dbReference type="Pfam" id="PF23383">
    <property type="entry name" value="Beta-prop_IFT140_1st"/>
    <property type="match status" value="1"/>
</dbReference>
<keyword evidence="12" id="KW-1185">Reference proteome</keyword>
<dbReference type="Pfam" id="PF24760">
    <property type="entry name" value="TPR_IF140_C"/>
    <property type="match status" value="1"/>
</dbReference>
<dbReference type="InterPro" id="IPR015943">
    <property type="entry name" value="WD40/YVTN_repeat-like_dom_sf"/>
</dbReference>
<dbReference type="SUPFAM" id="SSF50978">
    <property type="entry name" value="WD40 repeat-like"/>
    <property type="match status" value="1"/>
</dbReference>
<evidence type="ECO:0000256" key="4">
    <source>
        <dbReference type="ARBA" id="ARBA00022803"/>
    </source>
</evidence>
<evidence type="ECO:0000256" key="6">
    <source>
        <dbReference type="ARBA" id="ARBA00023273"/>
    </source>
</evidence>
<keyword evidence="3" id="KW-0677">Repeat</keyword>
<dbReference type="InterPro" id="IPR011990">
    <property type="entry name" value="TPR-like_helical_dom_sf"/>
</dbReference>
<dbReference type="SUPFAM" id="SSF48452">
    <property type="entry name" value="TPR-like"/>
    <property type="match status" value="1"/>
</dbReference>
<keyword evidence="5" id="KW-0969">Cilium</keyword>
<accession>A0AAE1LPC2</accession>
<sequence>MTLYLDYRVQTSDSSAINVDVQWHSQHLMLAVTSCSEESGSFITIYDELGEPLQNVSFTHQPSSQITSSAWHPDKKVLVCGWENGDIHIWNGGSDFVPVESPHQGNAITSLSWSQRGGRLVSIDANGGLVGWRLDGHDQILLVFHQTLREPLTHVIFKQREAKVPQMDISGLARAAVAGDEKALDLFSAWRPRTAGNRYTLNSQGHDGLGFYVASLRGTIYFVSESGSCSEVYNGEGSIIRKLMYHRKKDHLIVITDGLIVTQFQTDSDGALSELSKVKLSAQTGDVNILWAGPSCLAITMGDLSVRLWDLESSESYLLTPLQDESLNSPTRQAFICLAYCNLREILCAGTNSGYIYMWKKRSLEADMSDGADAWEPLPPSNVRNSVKQIQWGPGAGQLAVNCITNVFILREQILAASYNQQVSVVQISGTALVVSIGTHYPLLDLHTDIQVKGVAASSDHIAAWSGRTVIVYQLLLGESVSISVEGTFSCIVEAAVIIDKSIVVLEGGEGVAFSSNTPTITVQTFQGTVKQTLPVNDQEGRPLSMELNGTFLTVTTDIGFIKMWDFSRREAKSHGRSKDVAEALADFGEIILARSNCTGNKVSFTIAQSNLLPEPKLYVWDVESDNICYINFTNGKLSSEEVETEEDSKNREGVTEDEFSPRRGLIGRFVLSHCWDQEEPKLLVCEAKRHPQAPSIKSKEKTSLWTRRVSSTVMTMPACNDTSSSTKRLAAIQEAEVVVVTLLSSPEHDVLIQDVLPLADYHSGLLGLHVPYYILLRKVYMSQDWKLQSPVERVLLKDFEGLADCDKATKEAIINFSYHLSLGNMDEAFKVIKSMQSTVVWESLARMCVKTKRLDVAAVCLGHMKHARGARALRLASSEPQLEARVAVLAVQLGLLDEAERLYRSCGRLDLLNKLYQASDQWDKALATAEESDRIHLRGTYHNYAGVLEQRGDTSGAAHMYHRADTHRHQVPRMLQPDPAALQQYTLKSKDPALIKWWAQYLESTGEMELALKYYEEAGDHLSTVRVLCFQEEYQKAAEVASKSNNRAACYHLARQYEAIEDIQQAVQFFTRAQAYANAIRICKEHNLDEQLWNLSLLAYPRDQLEAARYFETTEPPSPERAVLLYHRSGMLHKALDLAFRTQQFDALQLIAVDLTSSSDPALIEKCARFFVENNQFDKAVDLLAVGKMISEALELCLEHNITVTEELAENLSPEKGEINEEARIAILEKLADCCQMQGNYHLATKKFTQAGNKVKAMKALLKSGDTEKIIFFANVSRQREIYVMAANYLQSLDWQNEPALLKHIVNFYTKGKALDLLANFYTACAQVEVDEYQNYEKALGALSEASRCLVKAGSVKEGVVEAVNLRTALVKKFLDVKRMFERGETDLAVGQCRQLLHNAPDLEVAVRRGDVYCLLVAHSAKQRDWKSAASLIEEMKREAGDNLAYYLPAELLDLLSANGVAVGSKLQNPLIESPEDGADEEAEEIIETVGDIETE</sequence>
<keyword evidence="4" id="KW-0802">TPR repeat</keyword>
<evidence type="ECO:0000256" key="1">
    <source>
        <dbReference type="ARBA" id="ARBA00004138"/>
    </source>
</evidence>
<evidence type="ECO:0000259" key="8">
    <source>
        <dbReference type="Pfam" id="PF23385"/>
    </source>
</evidence>
<proteinExistence type="predicted"/>
<gene>
    <name evidence="11" type="ORF">KUF71_015146</name>
</gene>
<dbReference type="InterPro" id="IPR056156">
    <property type="entry name" value="TPR_IF140_C"/>
</dbReference>
<evidence type="ECO:0000313" key="11">
    <source>
        <dbReference type="EMBL" id="KAK3926810.1"/>
    </source>
</evidence>
<reference evidence="11" key="2">
    <citation type="journal article" date="2023" name="BMC Genomics">
        <title>Pest status, molecular evolution, and epigenetic factors derived from the genome assembly of Frankliniella fusca, a thysanopteran phytovirus vector.</title>
        <authorList>
            <person name="Catto M.A."/>
            <person name="Labadie P.E."/>
            <person name="Jacobson A.L."/>
            <person name="Kennedy G.G."/>
            <person name="Srinivasan R."/>
            <person name="Hunt B.G."/>
        </authorList>
    </citation>
    <scope>NUCLEOTIDE SEQUENCE</scope>
    <source>
        <strain evidence="11">PL_HMW_Pooled</strain>
    </source>
</reference>
<dbReference type="InterPro" id="IPR056154">
    <property type="entry name" value="Beta-prop_IFT140_1st"/>
</dbReference>
<dbReference type="PANTHER" id="PTHR15722:SF7">
    <property type="entry name" value="INTRAFLAGELLAR TRANSPORT PROTEIN 140 HOMOLOG"/>
    <property type="match status" value="1"/>
</dbReference>
<comment type="caution">
    <text evidence="11">The sequence shown here is derived from an EMBL/GenBank/DDBJ whole genome shotgun (WGS) entry which is preliminary data.</text>
</comment>
<dbReference type="PANTHER" id="PTHR15722">
    <property type="entry name" value="IFT140/172-RELATED"/>
    <property type="match status" value="1"/>
</dbReference>
<dbReference type="SMART" id="SM00320">
    <property type="entry name" value="WD40"/>
    <property type="match status" value="4"/>
</dbReference>
<dbReference type="GO" id="GO:0005930">
    <property type="term" value="C:axoneme"/>
    <property type="evidence" value="ECO:0007669"/>
    <property type="project" value="TreeGrafter"/>
</dbReference>
<dbReference type="InterPro" id="IPR056155">
    <property type="entry name" value="Beta-prop_IFT140_2nd"/>
</dbReference>
<feature type="domain" description="IFT140 second beta-propeller" evidence="8">
    <location>
        <begin position="421"/>
        <end position="779"/>
    </location>
</feature>
<evidence type="ECO:0000259" key="10">
    <source>
        <dbReference type="Pfam" id="PF24762"/>
    </source>
</evidence>
<keyword evidence="2" id="KW-0853">WD repeat</keyword>
<evidence type="ECO:0000256" key="3">
    <source>
        <dbReference type="ARBA" id="ARBA00022737"/>
    </source>
</evidence>
<dbReference type="InterPro" id="IPR036322">
    <property type="entry name" value="WD40_repeat_dom_sf"/>
</dbReference>
<dbReference type="Proteomes" id="UP001219518">
    <property type="component" value="Unassembled WGS sequence"/>
</dbReference>
<keyword evidence="6" id="KW-0966">Cell projection</keyword>
<dbReference type="FunFam" id="1.25.40.470:FF:000015">
    <property type="entry name" value="Intraflagellar transport particle protein 140"/>
    <property type="match status" value="1"/>
</dbReference>
<dbReference type="InterPro" id="IPR001680">
    <property type="entry name" value="WD40_rpt"/>
</dbReference>
<feature type="domain" description="IF140 C-terminal TPR" evidence="9">
    <location>
        <begin position="1317"/>
        <end position="1438"/>
    </location>
</feature>
<dbReference type="InterPro" id="IPR056168">
    <property type="entry name" value="TPR_IF140/IFT172/WDR19"/>
</dbReference>
<reference evidence="11" key="1">
    <citation type="submission" date="2021-07" db="EMBL/GenBank/DDBJ databases">
        <authorList>
            <person name="Catto M.A."/>
            <person name="Jacobson A."/>
            <person name="Kennedy G."/>
            <person name="Labadie P."/>
            <person name="Hunt B.G."/>
            <person name="Srinivasan R."/>
        </authorList>
    </citation>
    <scope>NUCLEOTIDE SEQUENCE</scope>
    <source>
        <strain evidence="11">PL_HMW_Pooled</strain>
        <tissue evidence="11">Head</tissue>
    </source>
</reference>
<evidence type="ECO:0000313" key="12">
    <source>
        <dbReference type="Proteomes" id="UP001219518"/>
    </source>
</evidence>
<protein>
    <submittedName>
        <fullName evidence="11">Intraflagellar transport protein 140-like protein</fullName>
    </submittedName>
</protein>
<dbReference type="Pfam" id="PF23385">
    <property type="entry name" value="Beta-prop_IFT140_2nd"/>
    <property type="match status" value="1"/>
</dbReference>
<dbReference type="FunFam" id="1.25.40.470:FF:000028">
    <property type="entry name" value="Intraflagellar transport protein 140-like protein"/>
    <property type="match status" value="1"/>
</dbReference>
<dbReference type="EMBL" id="JAHWGI010001270">
    <property type="protein sequence ID" value="KAK3926810.1"/>
    <property type="molecule type" value="Genomic_DNA"/>
</dbReference>
<evidence type="ECO:0000259" key="9">
    <source>
        <dbReference type="Pfam" id="PF24760"/>
    </source>
</evidence>
<feature type="domain" description="IF140/IFT172/WDR19 TPR" evidence="10">
    <location>
        <begin position="824"/>
        <end position="1309"/>
    </location>
</feature>
<dbReference type="GO" id="GO:0035721">
    <property type="term" value="P:intraciliary retrograde transport"/>
    <property type="evidence" value="ECO:0007669"/>
    <property type="project" value="TreeGrafter"/>
</dbReference>
<dbReference type="GO" id="GO:0030991">
    <property type="term" value="C:intraciliary transport particle A"/>
    <property type="evidence" value="ECO:0007669"/>
    <property type="project" value="TreeGrafter"/>
</dbReference>
<dbReference type="Pfam" id="PF24762">
    <property type="entry name" value="TPR_IF140-IFT172"/>
    <property type="match status" value="1"/>
</dbReference>
<dbReference type="GO" id="GO:0036064">
    <property type="term" value="C:ciliary basal body"/>
    <property type="evidence" value="ECO:0007669"/>
    <property type="project" value="TreeGrafter"/>
</dbReference>